<keyword evidence="4" id="KW-0547">Nucleotide-binding</keyword>
<keyword evidence="5" id="KW-0378">Hydrolase</keyword>
<evidence type="ECO:0000256" key="2">
    <source>
        <dbReference type="ARBA" id="ARBA00005601"/>
    </source>
</evidence>
<dbReference type="Pfam" id="PF21634">
    <property type="entry name" value="MOV-10_beta-barrel"/>
    <property type="match status" value="1"/>
</dbReference>
<gene>
    <name evidence="11" type="ORF">KUTeg_021247</name>
</gene>
<evidence type="ECO:0000256" key="4">
    <source>
        <dbReference type="ARBA" id="ARBA00022741"/>
    </source>
</evidence>
<evidence type="ECO:0000259" key="8">
    <source>
        <dbReference type="Pfam" id="PF13086"/>
    </source>
</evidence>
<evidence type="ECO:0000256" key="7">
    <source>
        <dbReference type="ARBA" id="ARBA00022840"/>
    </source>
</evidence>
<evidence type="ECO:0000256" key="5">
    <source>
        <dbReference type="ARBA" id="ARBA00022801"/>
    </source>
</evidence>
<dbReference type="EMBL" id="JARBDR010000918">
    <property type="protein sequence ID" value="KAJ8302260.1"/>
    <property type="molecule type" value="Genomic_DNA"/>
</dbReference>
<sequence>NELYFSYDSVVGGTRPKLGDIVNVLASKQISIGGFNVIKVSVLSSEWDDAHQQAHYEASDRISSCETVVGMVTSFHGCNGFINENILFTINDLEADFVPSRGDFVTAEVVNNELNQKQAQNIKPLRKCEKEGTKDKNGITVSAKTNFGNVDIGDMKKITIWLRNQGSTAQSFQRCHLTAKNSQFEIDSVMLLKEHSVMKEQESEDIKGRVVNLHPGMSVGNEEQLLVLTFNEFRIGRYLRANVVHPYQSLVDSGMEYSRQNRYGYSQYKNSKSANRNLIPGEKPNNLNKSVKHFMKSEFEKWYADQISEELQKGDDVEKVHVELSLTVIKSLGAKWIVKAFNYIRGKKDITKVEFSMFGKILYLPNRLPQYNVPEALRDCILEYKDKLEENFPELTQELDINNYVKRFHTLLYLEEIQMDIDIREFDLNRVLLRPVGEFLALKVPGLAEGRPSVLIGDKVIAPIRRCHQAAEFALNLGENVLFPRTLLPKLSRIIDWKQEVEPDIQPVAGLNKKSKSFQSLQFFNCNLNKRQKSAVHRIMQGQSRPLPYILFGPPGTGKTITLVETMLQILIKIPSSRILACAPSNSAADLIAERLHLSGLIRTSDMVRLNALQRDTENLSGNVTPYCSVGEDLILISHYRIIVCTCVTAGLLYSQGIKADHFSHIFIDELGPVLTSRYAKKYGLGTLLPREINYDATL</sequence>
<feature type="domain" description="Helicase MOV-10-like beta-barrel" evidence="9">
    <location>
        <begin position="437"/>
        <end position="465"/>
    </location>
</feature>
<dbReference type="InterPro" id="IPR041677">
    <property type="entry name" value="DNA2/NAM7_AAA_11"/>
</dbReference>
<dbReference type="Proteomes" id="UP001217089">
    <property type="component" value="Unassembled WGS sequence"/>
</dbReference>
<dbReference type="InterPro" id="IPR049079">
    <property type="entry name" value="Mov-10_helical"/>
</dbReference>
<dbReference type="InterPro" id="IPR049080">
    <property type="entry name" value="MOV-10-like_beta-barrel"/>
</dbReference>
<organism evidence="11 12">
    <name type="scientific">Tegillarca granosa</name>
    <name type="common">Malaysian cockle</name>
    <name type="synonym">Anadara granosa</name>
    <dbReference type="NCBI Taxonomy" id="220873"/>
    <lineage>
        <taxon>Eukaryota</taxon>
        <taxon>Metazoa</taxon>
        <taxon>Spiralia</taxon>
        <taxon>Lophotrochozoa</taxon>
        <taxon>Mollusca</taxon>
        <taxon>Bivalvia</taxon>
        <taxon>Autobranchia</taxon>
        <taxon>Pteriomorphia</taxon>
        <taxon>Arcoida</taxon>
        <taxon>Arcoidea</taxon>
        <taxon>Arcidae</taxon>
        <taxon>Tegillarca</taxon>
    </lineage>
</organism>
<evidence type="ECO:0000256" key="6">
    <source>
        <dbReference type="ARBA" id="ARBA00022806"/>
    </source>
</evidence>
<protein>
    <recommendedName>
        <fullName evidence="13">RNA helicase</fullName>
    </recommendedName>
</protein>
<dbReference type="Pfam" id="PF13086">
    <property type="entry name" value="AAA_11"/>
    <property type="match status" value="1"/>
</dbReference>
<evidence type="ECO:0000256" key="1">
    <source>
        <dbReference type="ARBA" id="ARBA00004496"/>
    </source>
</evidence>
<keyword evidence="12" id="KW-1185">Reference proteome</keyword>
<dbReference type="PANTHER" id="PTHR45418:SF1">
    <property type="entry name" value="CANCER_TESTIS ANTIGEN 55"/>
    <property type="match status" value="1"/>
</dbReference>
<accession>A0ABQ9EFI1</accession>
<comment type="similarity">
    <text evidence="2">Belongs to the DNA2/NAM7 helicase family. SDE3 subfamily.</text>
</comment>
<comment type="caution">
    <text evidence="11">The sequence shown here is derived from an EMBL/GenBank/DDBJ whole genome shotgun (WGS) entry which is preliminary data.</text>
</comment>
<evidence type="ECO:0000259" key="10">
    <source>
        <dbReference type="Pfam" id="PF21635"/>
    </source>
</evidence>
<evidence type="ECO:0000259" key="9">
    <source>
        <dbReference type="Pfam" id="PF21634"/>
    </source>
</evidence>
<evidence type="ECO:0000256" key="3">
    <source>
        <dbReference type="ARBA" id="ARBA00022490"/>
    </source>
</evidence>
<evidence type="ECO:0008006" key="13">
    <source>
        <dbReference type="Google" id="ProtNLM"/>
    </source>
</evidence>
<reference evidence="11 12" key="1">
    <citation type="submission" date="2022-12" db="EMBL/GenBank/DDBJ databases">
        <title>Chromosome-level genome of Tegillarca granosa.</title>
        <authorList>
            <person name="Kim J."/>
        </authorList>
    </citation>
    <scope>NUCLEOTIDE SEQUENCE [LARGE SCALE GENOMIC DNA]</scope>
    <source>
        <strain evidence="11">Teg-2019</strain>
        <tissue evidence="11">Adductor muscle</tissue>
    </source>
</reference>
<name>A0ABQ9EFI1_TEGGR</name>
<proteinExistence type="inferred from homology"/>
<feature type="domain" description="Helicase MOV-10 helical" evidence="10">
    <location>
        <begin position="368"/>
        <end position="424"/>
    </location>
</feature>
<dbReference type="SUPFAM" id="SSF52540">
    <property type="entry name" value="P-loop containing nucleoside triphosphate hydrolases"/>
    <property type="match status" value="1"/>
</dbReference>
<keyword evidence="3" id="KW-0963">Cytoplasm</keyword>
<keyword evidence="7" id="KW-0067">ATP-binding</keyword>
<comment type="subcellular location">
    <subcellularLocation>
        <location evidence="1">Cytoplasm</location>
    </subcellularLocation>
</comment>
<dbReference type="Gene3D" id="3.40.50.300">
    <property type="entry name" value="P-loop containing nucleotide triphosphate hydrolases"/>
    <property type="match status" value="1"/>
</dbReference>
<dbReference type="Pfam" id="PF21635">
    <property type="entry name" value="Mov-10_helical"/>
    <property type="match status" value="1"/>
</dbReference>
<evidence type="ECO:0000313" key="12">
    <source>
        <dbReference type="Proteomes" id="UP001217089"/>
    </source>
</evidence>
<dbReference type="InterPro" id="IPR027417">
    <property type="entry name" value="P-loop_NTPase"/>
</dbReference>
<feature type="non-terminal residue" evidence="11">
    <location>
        <position position="1"/>
    </location>
</feature>
<keyword evidence="6" id="KW-0347">Helicase</keyword>
<dbReference type="PANTHER" id="PTHR45418">
    <property type="entry name" value="CANCER/TESTIS ANTIGEN 55"/>
    <property type="match status" value="1"/>
</dbReference>
<feature type="domain" description="DNA2/NAM7 helicase helicase" evidence="8">
    <location>
        <begin position="527"/>
        <end position="616"/>
    </location>
</feature>
<evidence type="ECO:0000313" key="11">
    <source>
        <dbReference type="EMBL" id="KAJ8302260.1"/>
    </source>
</evidence>